<name>A0A6A5CJ48_NAEFO</name>
<dbReference type="RefSeq" id="XP_044569931.1">
    <property type="nucleotide sequence ID" value="XM_044705778.1"/>
</dbReference>
<evidence type="ECO:0000313" key="2">
    <source>
        <dbReference type="EMBL" id="KAF0985218.1"/>
    </source>
</evidence>
<dbReference type="EMBL" id="VFQX01000001">
    <property type="protein sequence ID" value="KAF0985218.1"/>
    <property type="molecule type" value="Genomic_DNA"/>
</dbReference>
<dbReference type="AlphaFoldDB" id="A0A6A5CJ48"/>
<reference evidence="2 3" key="1">
    <citation type="journal article" date="2019" name="Sci. Rep.">
        <title>Nanopore sequencing improves the draft genome of the human pathogenic amoeba Naegleria fowleri.</title>
        <authorList>
            <person name="Liechti N."/>
            <person name="Schurch N."/>
            <person name="Bruggmann R."/>
            <person name="Wittwer M."/>
        </authorList>
    </citation>
    <scope>NUCLEOTIDE SEQUENCE [LARGE SCALE GENOMIC DNA]</scope>
    <source>
        <strain evidence="2 3">ATCC 30894</strain>
    </source>
</reference>
<organism evidence="2 3">
    <name type="scientific">Naegleria fowleri</name>
    <name type="common">Brain eating amoeba</name>
    <dbReference type="NCBI Taxonomy" id="5763"/>
    <lineage>
        <taxon>Eukaryota</taxon>
        <taxon>Discoba</taxon>
        <taxon>Heterolobosea</taxon>
        <taxon>Tetramitia</taxon>
        <taxon>Eutetramitia</taxon>
        <taxon>Vahlkampfiidae</taxon>
        <taxon>Naegleria</taxon>
    </lineage>
</organism>
<feature type="transmembrane region" description="Helical" evidence="1">
    <location>
        <begin position="24"/>
        <end position="44"/>
    </location>
</feature>
<dbReference type="VEuPathDB" id="AmoebaDB:NfTy_024550"/>
<protein>
    <submittedName>
        <fullName evidence="2">Uncharacterized protein</fullName>
    </submittedName>
</protein>
<dbReference type="Proteomes" id="UP000444721">
    <property type="component" value="Unassembled WGS sequence"/>
</dbReference>
<accession>A0A6A5CJ48</accession>
<keyword evidence="1" id="KW-0472">Membrane</keyword>
<evidence type="ECO:0000256" key="1">
    <source>
        <dbReference type="SAM" id="Phobius"/>
    </source>
</evidence>
<dbReference type="OrthoDB" id="10291245at2759"/>
<dbReference type="GeneID" id="68107475"/>
<keyword evidence="1" id="KW-0812">Transmembrane</keyword>
<proteinExistence type="predicted"/>
<keyword evidence="1" id="KW-1133">Transmembrane helix</keyword>
<comment type="caution">
    <text evidence="2">The sequence shown here is derived from an EMBL/GenBank/DDBJ whole genome shotgun (WGS) entry which is preliminary data.</text>
</comment>
<sequence length="92" mass="10836">MAGGAKMHFHGLSRDLLTKWKKPIIIGLAAEITLIWGIYEAYYFNYHMNKNKYASYLENRHRGLKPPYEIDYNTSSGSVYKVDWKSFREDVQ</sequence>
<dbReference type="VEuPathDB" id="AmoebaDB:FDP41_000257"/>
<evidence type="ECO:0000313" key="3">
    <source>
        <dbReference type="Proteomes" id="UP000444721"/>
    </source>
</evidence>
<keyword evidence="3" id="KW-1185">Reference proteome</keyword>
<gene>
    <name evidence="2" type="ORF">FDP41_000257</name>
</gene>